<evidence type="ECO:0000313" key="2">
    <source>
        <dbReference type="EMBL" id="UUC44911.1"/>
    </source>
</evidence>
<feature type="region of interest" description="Disordered" evidence="1">
    <location>
        <begin position="258"/>
        <end position="283"/>
    </location>
</feature>
<dbReference type="EMBL" id="CP101751">
    <property type="protein sequence ID" value="UUC44911.1"/>
    <property type="molecule type" value="Genomic_DNA"/>
</dbReference>
<evidence type="ECO:0000313" key="3">
    <source>
        <dbReference type="Proteomes" id="UP001059844"/>
    </source>
</evidence>
<reference evidence="2" key="1">
    <citation type="submission" date="2022-07" db="EMBL/GenBank/DDBJ databases">
        <title>Isolation, identification, and degradation of a PFOSA degrading strain from sewage treatment plant.</title>
        <authorList>
            <person name="Zhang L."/>
            <person name="Huo Y."/>
        </authorList>
    </citation>
    <scope>NUCLEOTIDE SEQUENCE</scope>
    <source>
        <strain evidence="2">C1</strain>
    </source>
</reference>
<sequence>MKNISRTIILSLLALCGHFTILFGQTLENNTQNLAVISSAPVSYRVNVSGSTLHGYYKKDYKLTIYGDSTAIGYRADCDKDDDWSHAKVRGTTQSSNSFETTYGCVFNPHKLYGTVLPGNAKGQYHYDNLKKLGVGIGDLTMTYKLNSNNKVIDSVVGVVFDRGPHNQPGESSVAVCNKFKPLLDNNQFIYIVFPNTAKHIKKVIGTKADNKTLKRNPENADIDKAYLLMLAEESASLRKQRKENLLKELSQIPVKSNFDNATAEEKAAGKLKPKNNDRNLNE</sequence>
<gene>
    <name evidence="2" type="ORF">NOX80_14925</name>
</gene>
<organism evidence="2 3">
    <name type="scientific">Flavobacterium cerinum</name>
    <dbReference type="NCBI Taxonomy" id="2502784"/>
    <lineage>
        <taxon>Bacteria</taxon>
        <taxon>Pseudomonadati</taxon>
        <taxon>Bacteroidota</taxon>
        <taxon>Flavobacteriia</taxon>
        <taxon>Flavobacteriales</taxon>
        <taxon>Flavobacteriaceae</taxon>
        <taxon>Flavobacterium</taxon>
    </lineage>
</organism>
<dbReference type="RefSeq" id="WP_256550596.1">
    <property type="nucleotide sequence ID" value="NZ_CP101751.1"/>
</dbReference>
<evidence type="ECO:0000256" key="1">
    <source>
        <dbReference type="SAM" id="MobiDB-lite"/>
    </source>
</evidence>
<dbReference type="Proteomes" id="UP001059844">
    <property type="component" value="Chromosome"/>
</dbReference>
<accession>A0ABY5IPZ9</accession>
<proteinExistence type="predicted"/>
<protein>
    <recommendedName>
        <fullName evidence="4">SH3 domain-containing protein</fullName>
    </recommendedName>
</protein>
<name>A0ABY5IPZ9_9FLAO</name>
<keyword evidence="3" id="KW-1185">Reference proteome</keyword>
<evidence type="ECO:0008006" key="4">
    <source>
        <dbReference type="Google" id="ProtNLM"/>
    </source>
</evidence>
<feature type="compositionally biased region" description="Basic and acidic residues" evidence="1">
    <location>
        <begin position="264"/>
        <end position="283"/>
    </location>
</feature>